<accession>A0ACB8CUW5</accession>
<reference evidence="1" key="1">
    <citation type="submission" date="2020-05" db="EMBL/GenBank/DDBJ databases">
        <title>Large-scale comparative analyses of tick genomes elucidate their genetic diversity and vector capacities.</title>
        <authorList>
            <person name="Jia N."/>
            <person name="Wang J."/>
            <person name="Shi W."/>
            <person name="Du L."/>
            <person name="Sun Y."/>
            <person name="Zhan W."/>
            <person name="Jiang J."/>
            <person name="Wang Q."/>
            <person name="Zhang B."/>
            <person name="Ji P."/>
            <person name="Sakyi L.B."/>
            <person name="Cui X."/>
            <person name="Yuan T."/>
            <person name="Jiang B."/>
            <person name="Yang W."/>
            <person name="Lam T.T.-Y."/>
            <person name="Chang Q."/>
            <person name="Ding S."/>
            <person name="Wang X."/>
            <person name="Zhu J."/>
            <person name="Ruan X."/>
            <person name="Zhao L."/>
            <person name="Wei J."/>
            <person name="Que T."/>
            <person name="Du C."/>
            <person name="Cheng J."/>
            <person name="Dai P."/>
            <person name="Han X."/>
            <person name="Huang E."/>
            <person name="Gao Y."/>
            <person name="Liu J."/>
            <person name="Shao H."/>
            <person name="Ye R."/>
            <person name="Li L."/>
            <person name="Wei W."/>
            <person name="Wang X."/>
            <person name="Wang C."/>
            <person name="Yang T."/>
            <person name="Huo Q."/>
            <person name="Li W."/>
            <person name="Guo W."/>
            <person name="Chen H."/>
            <person name="Zhou L."/>
            <person name="Ni X."/>
            <person name="Tian J."/>
            <person name="Zhou Y."/>
            <person name="Sheng Y."/>
            <person name="Liu T."/>
            <person name="Pan Y."/>
            <person name="Xia L."/>
            <person name="Li J."/>
            <person name="Zhao F."/>
            <person name="Cao W."/>
        </authorList>
    </citation>
    <scope>NUCLEOTIDE SEQUENCE</scope>
    <source>
        <strain evidence="1">Dsil-2018</strain>
    </source>
</reference>
<protein>
    <submittedName>
        <fullName evidence="1">Uncharacterized protein</fullName>
    </submittedName>
</protein>
<keyword evidence="2" id="KW-1185">Reference proteome</keyword>
<comment type="caution">
    <text evidence="1">The sequence shown here is derived from an EMBL/GenBank/DDBJ whole genome shotgun (WGS) entry which is preliminary data.</text>
</comment>
<sequence>MVRVKALNIARHMEIPQAQFKASRGWATWFMNRNQLSIRRISDSTEGTEHDRFWGYADAEASSFEGEDSDSDMES</sequence>
<dbReference type="Proteomes" id="UP000821865">
    <property type="component" value="Chromosome 4"/>
</dbReference>
<dbReference type="EMBL" id="CM023473">
    <property type="protein sequence ID" value="KAH7952954.1"/>
    <property type="molecule type" value="Genomic_DNA"/>
</dbReference>
<gene>
    <name evidence="1" type="ORF">HPB49_002978</name>
</gene>
<name>A0ACB8CUW5_DERSI</name>
<organism evidence="1 2">
    <name type="scientific">Dermacentor silvarum</name>
    <name type="common">Tick</name>
    <dbReference type="NCBI Taxonomy" id="543639"/>
    <lineage>
        <taxon>Eukaryota</taxon>
        <taxon>Metazoa</taxon>
        <taxon>Ecdysozoa</taxon>
        <taxon>Arthropoda</taxon>
        <taxon>Chelicerata</taxon>
        <taxon>Arachnida</taxon>
        <taxon>Acari</taxon>
        <taxon>Parasitiformes</taxon>
        <taxon>Ixodida</taxon>
        <taxon>Ixodoidea</taxon>
        <taxon>Ixodidae</taxon>
        <taxon>Rhipicephalinae</taxon>
        <taxon>Dermacentor</taxon>
    </lineage>
</organism>
<proteinExistence type="predicted"/>
<evidence type="ECO:0000313" key="1">
    <source>
        <dbReference type="EMBL" id="KAH7952954.1"/>
    </source>
</evidence>
<evidence type="ECO:0000313" key="2">
    <source>
        <dbReference type="Proteomes" id="UP000821865"/>
    </source>
</evidence>